<reference evidence="1 2" key="1">
    <citation type="submission" date="2020-02" db="EMBL/GenBank/DDBJ databases">
        <authorList>
            <person name="Ferguson B K."/>
        </authorList>
    </citation>
    <scope>NUCLEOTIDE SEQUENCE [LARGE SCALE GENOMIC DNA]</scope>
</reference>
<dbReference type="SUPFAM" id="SSF48403">
    <property type="entry name" value="Ankyrin repeat"/>
    <property type="match status" value="1"/>
</dbReference>
<dbReference type="AlphaFoldDB" id="A0A6H5IVK6"/>
<feature type="non-terminal residue" evidence="1">
    <location>
        <position position="1"/>
    </location>
</feature>
<protein>
    <submittedName>
        <fullName evidence="1">Uncharacterized protein</fullName>
    </submittedName>
</protein>
<accession>A0A6H5IVK6</accession>
<evidence type="ECO:0000313" key="1">
    <source>
        <dbReference type="EMBL" id="CAB0041672.1"/>
    </source>
</evidence>
<organism evidence="1 2">
    <name type="scientific">Trichogramma brassicae</name>
    <dbReference type="NCBI Taxonomy" id="86971"/>
    <lineage>
        <taxon>Eukaryota</taxon>
        <taxon>Metazoa</taxon>
        <taxon>Ecdysozoa</taxon>
        <taxon>Arthropoda</taxon>
        <taxon>Hexapoda</taxon>
        <taxon>Insecta</taxon>
        <taxon>Pterygota</taxon>
        <taxon>Neoptera</taxon>
        <taxon>Endopterygota</taxon>
        <taxon>Hymenoptera</taxon>
        <taxon>Apocrita</taxon>
        <taxon>Proctotrupomorpha</taxon>
        <taxon>Chalcidoidea</taxon>
        <taxon>Trichogrammatidae</taxon>
        <taxon>Trichogramma</taxon>
    </lineage>
</organism>
<dbReference type="InterPro" id="IPR036770">
    <property type="entry name" value="Ankyrin_rpt-contain_sf"/>
</dbReference>
<dbReference type="Gene3D" id="1.25.40.20">
    <property type="entry name" value="Ankyrin repeat-containing domain"/>
    <property type="match status" value="1"/>
</dbReference>
<dbReference type="Pfam" id="PF00023">
    <property type="entry name" value="Ank"/>
    <property type="match status" value="1"/>
</dbReference>
<dbReference type="InterPro" id="IPR002110">
    <property type="entry name" value="Ankyrin_rpt"/>
</dbReference>
<dbReference type="EMBL" id="CADCXV010001127">
    <property type="protein sequence ID" value="CAB0041672.1"/>
    <property type="molecule type" value="Genomic_DNA"/>
</dbReference>
<gene>
    <name evidence="1" type="ORF">TBRA_LOCUS13336</name>
</gene>
<sequence length="117" mass="13756">CLRKKTRLLLNNNVHVTKMLLRRGANPNLANDEGLTPLHLFYMRRNYYDISQVELFFKICDEVNQPVQVDECNGSRDRYYNSWWILGDARLRADRRLAQYSVRQFAPTAAASWFSLG</sequence>
<dbReference type="OrthoDB" id="1601181at2759"/>
<keyword evidence="2" id="KW-1185">Reference proteome</keyword>
<dbReference type="Proteomes" id="UP000479190">
    <property type="component" value="Unassembled WGS sequence"/>
</dbReference>
<name>A0A6H5IVK6_9HYME</name>
<evidence type="ECO:0000313" key="2">
    <source>
        <dbReference type="Proteomes" id="UP000479190"/>
    </source>
</evidence>
<proteinExistence type="predicted"/>